<evidence type="ECO:0000313" key="1">
    <source>
        <dbReference type="EMBL" id="TDB40408.1"/>
    </source>
</evidence>
<name>A0A4R4IIZ4_PHOLU</name>
<dbReference type="InterPro" id="IPR008619">
    <property type="entry name" value="Filamentous_hemagglutn_rpt"/>
</dbReference>
<protein>
    <recommendedName>
        <fullName evidence="3">Adhesin</fullName>
    </recommendedName>
</protein>
<dbReference type="NCBIfam" id="TIGR01731">
    <property type="entry name" value="fil_hemag_20aa"/>
    <property type="match status" value="4"/>
</dbReference>
<evidence type="ECO:0008006" key="3">
    <source>
        <dbReference type="Google" id="ProtNLM"/>
    </source>
</evidence>
<accession>A0A4R4IIZ4</accession>
<feature type="non-terminal residue" evidence="1">
    <location>
        <position position="165"/>
    </location>
</feature>
<dbReference type="EMBL" id="PUJX01000140">
    <property type="protein sequence ID" value="TDB40408.1"/>
    <property type="molecule type" value="Genomic_DNA"/>
</dbReference>
<dbReference type="InterPro" id="IPR010069">
    <property type="entry name" value="CdiA_FHA1_rpt"/>
</dbReference>
<dbReference type="RefSeq" id="WP_132349117.1">
    <property type="nucleotide sequence ID" value="NZ_CAWOLF010000140.1"/>
</dbReference>
<gene>
    <name evidence="1" type="ORF">C5468_25980</name>
</gene>
<dbReference type="Pfam" id="PF05594">
    <property type="entry name" value="Fil_haemagg"/>
    <property type="match status" value="3"/>
</dbReference>
<dbReference type="AlphaFoldDB" id="A0A4R4IIZ4"/>
<evidence type="ECO:0000313" key="2">
    <source>
        <dbReference type="Proteomes" id="UP000295550"/>
    </source>
</evidence>
<sequence length="165" mass="17329">SKGKADLTTQAVNNQRGLIQSLASLKLDTQQHELTNTDSGKNGIVAEDALELTTGKLINDRGDIRGNETRINTHQQALNNVAGTIFSKKNLKLDSGELNSTGGRIESTGDMTLDTHGEKLTTAKSGKTGGVISQGTMTLTTGEIDNQEGFIKGTGTTTVTGGELK</sequence>
<reference evidence="1 2" key="1">
    <citation type="journal article" date="2019" name="Int. J. Syst. Evol. Microbiol.">
        <title>Photorhabdus khanii subsp. guanajuatensis subsp. nov., isolated from Heterorhabditis atacamensis, and Photorhabdus luminescens subsp. mexicana subsp. nov., isolated from Heterorhabditis mexicana entomopathogenic nematodes.</title>
        <authorList>
            <person name="Machado R.A.R."/>
            <person name="Bruno P."/>
            <person name="Arce C.C.M."/>
            <person name="Liechti N."/>
            <person name="Kohler A."/>
            <person name="Bernal J."/>
            <person name="Bruggmann R."/>
            <person name="Turlings T.C.J."/>
        </authorList>
    </citation>
    <scope>NUCLEOTIDE SEQUENCE [LARGE SCALE GENOMIC DNA]</scope>
    <source>
        <strain evidence="1 2">MEX47-22</strain>
    </source>
</reference>
<comment type="caution">
    <text evidence="1">The sequence shown here is derived from an EMBL/GenBank/DDBJ whole genome shotgun (WGS) entry which is preliminary data.</text>
</comment>
<feature type="non-terminal residue" evidence="1">
    <location>
        <position position="1"/>
    </location>
</feature>
<dbReference type="Proteomes" id="UP000295550">
    <property type="component" value="Unassembled WGS sequence"/>
</dbReference>
<proteinExistence type="predicted"/>
<organism evidence="1 2">
    <name type="scientific">Photorhabdus luminescens subsp. mexicana</name>
    <dbReference type="NCBI Taxonomy" id="2100167"/>
    <lineage>
        <taxon>Bacteria</taxon>
        <taxon>Pseudomonadati</taxon>
        <taxon>Pseudomonadota</taxon>
        <taxon>Gammaproteobacteria</taxon>
        <taxon>Enterobacterales</taxon>
        <taxon>Morganellaceae</taxon>
        <taxon>Photorhabdus</taxon>
    </lineage>
</organism>